<dbReference type="PRINTS" id="PR00463">
    <property type="entry name" value="EP450I"/>
</dbReference>
<evidence type="ECO:0000256" key="2">
    <source>
        <dbReference type="ARBA" id="ARBA00005179"/>
    </source>
</evidence>
<keyword evidence="10" id="KW-1185">Reference proteome</keyword>
<dbReference type="PANTHER" id="PTHR46300:SF7">
    <property type="entry name" value="P450, PUTATIVE (EUROFUNG)-RELATED"/>
    <property type="match status" value="1"/>
</dbReference>
<keyword evidence="7" id="KW-0408">Iron</keyword>
<comment type="cofactor">
    <cofactor evidence="1">
        <name>heme</name>
        <dbReference type="ChEBI" id="CHEBI:30413"/>
    </cofactor>
</comment>
<evidence type="ECO:0000256" key="6">
    <source>
        <dbReference type="ARBA" id="ARBA00023002"/>
    </source>
</evidence>
<dbReference type="GO" id="GO:0005506">
    <property type="term" value="F:iron ion binding"/>
    <property type="evidence" value="ECO:0007669"/>
    <property type="project" value="InterPro"/>
</dbReference>
<reference evidence="9" key="1">
    <citation type="submission" date="2023-03" db="EMBL/GenBank/DDBJ databases">
        <title>Massive genome expansion in bonnet fungi (Mycena s.s.) driven by repeated elements and novel gene families across ecological guilds.</title>
        <authorList>
            <consortium name="Lawrence Berkeley National Laboratory"/>
            <person name="Harder C.B."/>
            <person name="Miyauchi S."/>
            <person name="Viragh M."/>
            <person name="Kuo A."/>
            <person name="Thoen E."/>
            <person name="Andreopoulos B."/>
            <person name="Lu D."/>
            <person name="Skrede I."/>
            <person name="Drula E."/>
            <person name="Henrissat B."/>
            <person name="Morin E."/>
            <person name="Kohler A."/>
            <person name="Barry K."/>
            <person name="LaButti K."/>
            <person name="Morin E."/>
            <person name="Salamov A."/>
            <person name="Lipzen A."/>
            <person name="Mereny Z."/>
            <person name="Hegedus B."/>
            <person name="Baldrian P."/>
            <person name="Stursova M."/>
            <person name="Weitz H."/>
            <person name="Taylor A."/>
            <person name="Grigoriev I.V."/>
            <person name="Nagy L.G."/>
            <person name="Martin F."/>
            <person name="Kauserud H."/>
        </authorList>
    </citation>
    <scope>NUCLEOTIDE SEQUENCE</scope>
    <source>
        <strain evidence="9">CBHHK173m</strain>
    </source>
</reference>
<evidence type="ECO:0000256" key="8">
    <source>
        <dbReference type="ARBA" id="ARBA00023033"/>
    </source>
</evidence>
<evidence type="ECO:0000256" key="1">
    <source>
        <dbReference type="ARBA" id="ARBA00001971"/>
    </source>
</evidence>
<comment type="caution">
    <text evidence="9">The sequence shown here is derived from an EMBL/GenBank/DDBJ whole genome shotgun (WGS) entry which is preliminary data.</text>
</comment>
<keyword evidence="4" id="KW-0349">Heme</keyword>
<gene>
    <name evidence="9" type="ORF">B0H15DRAFT_214023</name>
</gene>
<dbReference type="Proteomes" id="UP001222325">
    <property type="component" value="Unassembled WGS sequence"/>
</dbReference>
<comment type="pathway">
    <text evidence="2">Secondary metabolite biosynthesis.</text>
</comment>
<dbReference type="SUPFAM" id="SSF48264">
    <property type="entry name" value="Cytochrome P450"/>
    <property type="match status" value="1"/>
</dbReference>
<dbReference type="Pfam" id="PF00067">
    <property type="entry name" value="p450"/>
    <property type="match status" value="1"/>
</dbReference>
<dbReference type="InterPro" id="IPR050364">
    <property type="entry name" value="Cytochrome_P450_fung"/>
</dbReference>
<evidence type="ECO:0000256" key="4">
    <source>
        <dbReference type="ARBA" id="ARBA00022617"/>
    </source>
</evidence>
<dbReference type="GO" id="GO:0016705">
    <property type="term" value="F:oxidoreductase activity, acting on paired donors, with incorporation or reduction of molecular oxygen"/>
    <property type="evidence" value="ECO:0007669"/>
    <property type="project" value="InterPro"/>
</dbReference>
<evidence type="ECO:0000256" key="7">
    <source>
        <dbReference type="ARBA" id="ARBA00023004"/>
    </source>
</evidence>
<evidence type="ECO:0000256" key="3">
    <source>
        <dbReference type="ARBA" id="ARBA00010617"/>
    </source>
</evidence>
<dbReference type="InterPro" id="IPR002401">
    <property type="entry name" value="Cyt_P450_E_grp-I"/>
</dbReference>
<dbReference type="PANTHER" id="PTHR46300">
    <property type="entry name" value="P450, PUTATIVE (EUROFUNG)-RELATED-RELATED"/>
    <property type="match status" value="1"/>
</dbReference>
<dbReference type="PROSITE" id="PS51257">
    <property type="entry name" value="PROKAR_LIPOPROTEIN"/>
    <property type="match status" value="1"/>
</dbReference>
<evidence type="ECO:0000313" key="9">
    <source>
        <dbReference type="EMBL" id="KAJ7103446.1"/>
    </source>
</evidence>
<protein>
    <submittedName>
        <fullName evidence="9">Cytochrome P450</fullName>
    </submittedName>
</protein>
<dbReference type="GO" id="GO:0020037">
    <property type="term" value="F:heme binding"/>
    <property type="evidence" value="ECO:0007669"/>
    <property type="project" value="InterPro"/>
</dbReference>
<dbReference type="GO" id="GO:0004497">
    <property type="term" value="F:monooxygenase activity"/>
    <property type="evidence" value="ECO:0007669"/>
    <property type="project" value="UniProtKB-KW"/>
</dbReference>
<keyword evidence="5" id="KW-0479">Metal-binding</keyword>
<organism evidence="9 10">
    <name type="scientific">Mycena belliarum</name>
    <dbReference type="NCBI Taxonomy" id="1033014"/>
    <lineage>
        <taxon>Eukaryota</taxon>
        <taxon>Fungi</taxon>
        <taxon>Dikarya</taxon>
        <taxon>Basidiomycota</taxon>
        <taxon>Agaricomycotina</taxon>
        <taxon>Agaricomycetes</taxon>
        <taxon>Agaricomycetidae</taxon>
        <taxon>Agaricales</taxon>
        <taxon>Marasmiineae</taxon>
        <taxon>Mycenaceae</taxon>
        <taxon>Mycena</taxon>
    </lineage>
</organism>
<dbReference type="InterPro" id="IPR036396">
    <property type="entry name" value="Cyt_P450_sf"/>
</dbReference>
<name>A0AAD6Y1T3_9AGAR</name>
<accession>A0AAD6Y1T3</accession>
<dbReference type="Gene3D" id="1.10.630.10">
    <property type="entry name" value="Cytochrome P450"/>
    <property type="match status" value="1"/>
</dbReference>
<evidence type="ECO:0000256" key="5">
    <source>
        <dbReference type="ARBA" id="ARBA00022723"/>
    </source>
</evidence>
<sequence>MRELSSLESLALFSSLLSCAVAYLWSRALKSTAPLPPGPKANWLGRVDLPRIRPWLTYAEWRDVYGDLIYIRVFGNPILVLNSASVTSDLLEKRGGNYSSRPIRTMIVELIGWDWLVSAFQYGSRWRRHRTMFARHLPLNESSSTHHPLQIQETHLLLRSLMHNPLDFRYHIRKLAARIILKMTYGHQVGTGEEYTVLADKAIASLAQAGIFGTYLVDYIPCLKHAPAWFPFQRKAREWRKLTRAMLNSPFDSVKEELAKGTASKCMVSEELERLSDPADESIIRNTAATMYAAGADTAVSAISTFFLAMAIYPDVQKRGQQEMDRAIGHGQRLPLFSDRSQLPFIVSCTFLARAV</sequence>
<evidence type="ECO:0000313" key="10">
    <source>
        <dbReference type="Proteomes" id="UP001222325"/>
    </source>
</evidence>
<keyword evidence="8" id="KW-0503">Monooxygenase</keyword>
<dbReference type="EMBL" id="JARJCN010000002">
    <property type="protein sequence ID" value="KAJ7103446.1"/>
    <property type="molecule type" value="Genomic_DNA"/>
</dbReference>
<dbReference type="AlphaFoldDB" id="A0AAD6Y1T3"/>
<keyword evidence="6" id="KW-0560">Oxidoreductase</keyword>
<dbReference type="InterPro" id="IPR001128">
    <property type="entry name" value="Cyt_P450"/>
</dbReference>
<comment type="similarity">
    <text evidence="3">Belongs to the cytochrome P450 family.</text>
</comment>
<proteinExistence type="inferred from homology"/>